<proteinExistence type="predicted"/>
<dbReference type="Pfam" id="PF04326">
    <property type="entry name" value="SLFN_AlbA_2"/>
    <property type="match status" value="1"/>
</dbReference>
<dbReference type="Gene3D" id="3.30.565.60">
    <property type="match status" value="1"/>
</dbReference>
<dbReference type="EMBL" id="SLUP01000001">
    <property type="protein sequence ID" value="TCL69293.1"/>
    <property type="molecule type" value="Genomic_DNA"/>
</dbReference>
<dbReference type="InterPro" id="IPR007421">
    <property type="entry name" value="Schlafen_AlbA_2_dom"/>
</dbReference>
<keyword evidence="2" id="KW-0547">Nucleotide-binding</keyword>
<name>A0A4R1RS58_9FLAO</name>
<organism evidence="2 3">
    <name type="scientific">Mariniflexile fucanivorans</name>
    <dbReference type="NCBI Taxonomy" id="264023"/>
    <lineage>
        <taxon>Bacteria</taxon>
        <taxon>Pseudomonadati</taxon>
        <taxon>Bacteroidota</taxon>
        <taxon>Flavobacteriia</taxon>
        <taxon>Flavobacteriales</taxon>
        <taxon>Flavobacteriaceae</taxon>
        <taxon>Mariniflexile</taxon>
    </lineage>
</organism>
<dbReference type="Proteomes" id="UP000295455">
    <property type="component" value="Unassembled WGS sequence"/>
</dbReference>
<dbReference type="InterPro" id="IPR038461">
    <property type="entry name" value="Schlafen_AlbA_2_dom_sf"/>
</dbReference>
<keyword evidence="2" id="KW-0067">ATP-binding</keyword>
<sequence>MAESQNIEWKESWRDEYLKWVCGFANAQGGTLYIGINDHGVVKGINNAKKLLEDLPNQIRDVLGLIVAVNLRAKEGLEYLEIVVESYPFPISLRGKYYYRTGSTLQELKGAALTKFLLERQGKKWDAVPVPNVTVKDLKANTFDGFRIKAEKSKRLATEDLQGTNKELLENLNLYADNENMLKRAAVLLFHPNPEKYITGSYIKIGFFETDDDLKYQDEVKGNLLEQAEEALDLLKTKYDKASISYAEDGTREEKFTFPQDAVREALLNAIAHKDYSSGIPIQISVYNDKIIFWNEGQLPGNWTVDRLTQKHPSKPFNPDIANTLFRAGYIESWGRGTIKIINACKAHKIAPPIFTNTAPDFEVTLINYTVSSLAAKGLKPEFITIILYVQKHQSISNSVVQKLCKVSKRTATRYLTDLEGSYLVKSGSTGAGTTYVLKGDTMGTE</sequence>
<dbReference type="InterPro" id="IPR038475">
    <property type="entry name" value="RecG_C_sf"/>
</dbReference>
<dbReference type="PANTHER" id="PTHR30595">
    <property type="entry name" value="GLPR-RELATED TRANSCRIPTIONAL REPRESSOR"/>
    <property type="match status" value="1"/>
</dbReference>
<dbReference type="AlphaFoldDB" id="A0A4R1RS58"/>
<dbReference type="PANTHER" id="PTHR30595:SF6">
    <property type="entry name" value="SCHLAFEN ALBA-2 DOMAIN-CONTAINING PROTEIN"/>
    <property type="match status" value="1"/>
</dbReference>
<keyword evidence="2" id="KW-0347">Helicase</keyword>
<evidence type="ECO:0000259" key="1">
    <source>
        <dbReference type="Pfam" id="PF04326"/>
    </source>
</evidence>
<comment type="caution">
    <text evidence="2">The sequence shown here is derived from an EMBL/GenBank/DDBJ whole genome shotgun (WGS) entry which is preliminary data.</text>
</comment>
<feature type="domain" description="Schlafen AlbA-2" evidence="1">
    <location>
        <begin position="3"/>
        <end position="108"/>
    </location>
</feature>
<dbReference type="Gene3D" id="1.10.10.10">
    <property type="entry name" value="Winged helix-like DNA-binding domain superfamily/Winged helix DNA-binding domain"/>
    <property type="match status" value="1"/>
</dbReference>
<keyword evidence="3" id="KW-1185">Reference proteome</keyword>
<dbReference type="Gene3D" id="3.30.950.30">
    <property type="entry name" value="Schlafen, AAA domain"/>
    <property type="match status" value="1"/>
</dbReference>
<dbReference type="GO" id="GO:0004386">
    <property type="term" value="F:helicase activity"/>
    <property type="evidence" value="ECO:0007669"/>
    <property type="project" value="UniProtKB-KW"/>
</dbReference>
<gene>
    <name evidence="2" type="ORF">EV196_101731</name>
</gene>
<dbReference type="RefSeq" id="WP_132214940.1">
    <property type="nucleotide sequence ID" value="NZ_OX156936.1"/>
</dbReference>
<keyword evidence="2" id="KW-0378">Hydrolase</keyword>
<dbReference type="Pfam" id="PF13749">
    <property type="entry name" value="HATPase_c_4"/>
    <property type="match status" value="1"/>
</dbReference>
<reference evidence="2 3" key="1">
    <citation type="submission" date="2019-03" db="EMBL/GenBank/DDBJ databases">
        <title>Genomic Encyclopedia of Type Strains, Phase IV (KMG-IV): sequencing the most valuable type-strain genomes for metagenomic binning, comparative biology and taxonomic classification.</title>
        <authorList>
            <person name="Goeker M."/>
        </authorList>
    </citation>
    <scope>NUCLEOTIDE SEQUENCE [LARGE SCALE GENOMIC DNA]</scope>
    <source>
        <strain evidence="2 3">DSM 18792</strain>
    </source>
</reference>
<accession>A0A4R1RS58</accession>
<evidence type="ECO:0000313" key="3">
    <source>
        <dbReference type="Proteomes" id="UP000295455"/>
    </source>
</evidence>
<dbReference type="OrthoDB" id="9807907at2"/>
<evidence type="ECO:0000313" key="2">
    <source>
        <dbReference type="EMBL" id="TCL69293.1"/>
    </source>
</evidence>
<dbReference type="InterPro" id="IPR036388">
    <property type="entry name" value="WH-like_DNA-bd_sf"/>
</dbReference>
<protein>
    <submittedName>
        <fullName evidence="2">ATP-dependent DNA helicase RecG</fullName>
    </submittedName>
</protein>